<protein>
    <submittedName>
        <fullName evidence="1">Uncharacterized protein</fullName>
    </submittedName>
</protein>
<dbReference type="AlphaFoldDB" id="A0A834X726"/>
<evidence type="ECO:0000313" key="1">
    <source>
        <dbReference type="EMBL" id="KAF7839120.1"/>
    </source>
</evidence>
<accession>A0A834X726</accession>
<keyword evidence="2" id="KW-1185">Reference proteome</keyword>
<gene>
    <name evidence="1" type="ORF">G2W53_007602</name>
</gene>
<evidence type="ECO:0000313" key="2">
    <source>
        <dbReference type="Proteomes" id="UP000634136"/>
    </source>
</evidence>
<proteinExistence type="predicted"/>
<sequence>MGLVIVWKECEVMPKHILNQKSRLNPKRTQEVQVSHVVAQMSRIDRFVLYLGIRVDLMLEWDS</sequence>
<organism evidence="1 2">
    <name type="scientific">Senna tora</name>
    <dbReference type="NCBI Taxonomy" id="362788"/>
    <lineage>
        <taxon>Eukaryota</taxon>
        <taxon>Viridiplantae</taxon>
        <taxon>Streptophyta</taxon>
        <taxon>Embryophyta</taxon>
        <taxon>Tracheophyta</taxon>
        <taxon>Spermatophyta</taxon>
        <taxon>Magnoliopsida</taxon>
        <taxon>eudicotyledons</taxon>
        <taxon>Gunneridae</taxon>
        <taxon>Pentapetalae</taxon>
        <taxon>rosids</taxon>
        <taxon>fabids</taxon>
        <taxon>Fabales</taxon>
        <taxon>Fabaceae</taxon>
        <taxon>Caesalpinioideae</taxon>
        <taxon>Cassia clade</taxon>
        <taxon>Senna</taxon>
    </lineage>
</organism>
<name>A0A834X726_9FABA</name>
<dbReference type="Proteomes" id="UP000634136">
    <property type="component" value="Unassembled WGS sequence"/>
</dbReference>
<dbReference type="EMBL" id="JAAIUW010000003">
    <property type="protein sequence ID" value="KAF7839120.1"/>
    <property type="molecule type" value="Genomic_DNA"/>
</dbReference>
<reference evidence="1" key="1">
    <citation type="submission" date="2020-09" db="EMBL/GenBank/DDBJ databases">
        <title>Genome-Enabled Discovery of Anthraquinone Biosynthesis in Senna tora.</title>
        <authorList>
            <person name="Kang S.-H."/>
            <person name="Pandey R.P."/>
            <person name="Lee C.-M."/>
            <person name="Sim J.-S."/>
            <person name="Jeong J.-T."/>
            <person name="Choi B.-S."/>
            <person name="Jung M."/>
            <person name="Ginzburg D."/>
            <person name="Zhao K."/>
            <person name="Won S.Y."/>
            <person name="Oh T.-J."/>
            <person name="Yu Y."/>
            <person name="Kim N.-H."/>
            <person name="Lee O.R."/>
            <person name="Lee T.-H."/>
            <person name="Bashyal P."/>
            <person name="Kim T.-S."/>
            <person name="Lee W.-H."/>
            <person name="Kawkins C."/>
            <person name="Kim C.-K."/>
            <person name="Kim J.S."/>
            <person name="Ahn B.O."/>
            <person name="Rhee S.Y."/>
            <person name="Sohng J.K."/>
        </authorList>
    </citation>
    <scope>NUCLEOTIDE SEQUENCE</scope>
    <source>
        <tissue evidence="1">Leaf</tissue>
    </source>
</reference>
<comment type="caution">
    <text evidence="1">The sequence shown here is derived from an EMBL/GenBank/DDBJ whole genome shotgun (WGS) entry which is preliminary data.</text>
</comment>